<dbReference type="AlphaFoldDB" id="A0A061RWC2"/>
<gene>
    <name evidence="1" type="ORF">TSPGSL018_20663</name>
</gene>
<feature type="non-terminal residue" evidence="1">
    <location>
        <position position="85"/>
    </location>
</feature>
<name>A0A061RWC2_9CHLO</name>
<sequence>MLLVGLRSGLSVSRPTIARRLSAEPSVKGRAAALQLEQARNRKCYSARREPLAKICAMCLSGGGRENDLASKERILSRAREQFLR</sequence>
<proteinExistence type="predicted"/>
<organism evidence="1">
    <name type="scientific">Tetraselmis sp. GSL018</name>
    <dbReference type="NCBI Taxonomy" id="582737"/>
    <lineage>
        <taxon>Eukaryota</taxon>
        <taxon>Viridiplantae</taxon>
        <taxon>Chlorophyta</taxon>
        <taxon>core chlorophytes</taxon>
        <taxon>Chlorodendrophyceae</taxon>
        <taxon>Chlorodendrales</taxon>
        <taxon>Chlorodendraceae</taxon>
        <taxon>Tetraselmis</taxon>
    </lineage>
</organism>
<protein>
    <submittedName>
        <fullName evidence="1">Uncharacterized protein</fullName>
    </submittedName>
</protein>
<reference evidence="1" key="1">
    <citation type="submission" date="2014-05" db="EMBL/GenBank/DDBJ databases">
        <title>The transcriptome of the halophilic microalga Tetraselmis sp. GSL018 isolated from the Great Salt Lake, Utah.</title>
        <authorList>
            <person name="Jinkerson R.E."/>
            <person name="D'Adamo S."/>
            <person name="Posewitz M.C."/>
        </authorList>
    </citation>
    <scope>NUCLEOTIDE SEQUENCE</scope>
    <source>
        <strain evidence="1">GSL018</strain>
    </source>
</reference>
<accession>A0A061RWC2</accession>
<dbReference type="EMBL" id="GBEZ01009321">
    <property type="protein sequence ID" value="JAC76258.1"/>
    <property type="molecule type" value="Transcribed_RNA"/>
</dbReference>
<evidence type="ECO:0000313" key="1">
    <source>
        <dbReference type="EMBL" id="JAC76258.1"/>
    </source>
</evidence>